<evidence type="ECO:0000256" key="1">
    <source>
        <dbReference type="ARBA" id="ARBA00023015"/>
    </source>
</evidence>
<dbReference type="AlphaFoldDB" id="A0A5B8I5A1"/>
<protein>
    <submittedName>
        <fullName evidence="6">LacI family DNA-binding transcriptional regulator</fullName>
    </submittedName>
</protein>
<dbReference type="SUPFAM" id="SSF47413">
    <property type="entry name" value="lambda repressor-like DNA-binding domains"/>
    <property type="match status" value="1"/>
</dbReference>
<dbReference type="Pfam" id="PF00532">
    <property type="entry name" value="Peripla_BP_1"/>
    <property type="match status" value="1"/>
</dbReference>
<dbReference type="SUPFAM" id="SSF53822">
    <property type="entry name" value="Periplasmic binding protein-like I"/>
    <property type="match status" value="1"/>
</dbReference>
<keyword evidence="3" id="KW-0804">Transcription</keyword>
<organism evidence="6 7">
    <name type="scientific">Qingshengfaniella alkalisoli</name>
    <dbReference type="NCBI Taxonomy" id="2599296"/>
    <lineage>
        <taxon>Bacteria</taxon>
        <taxon>Pseudomonadati</taxon>
        <taxon>Pseudomonadota</taxon>
        <taxon>Alphaproteobacteria</taxon>
        <taxon>Rhodobacterales</taxon>
        <taxon>Paracoccaceae</taxon>
        <taxon>Qingshengfaniella</taxon>
    </lineage>
</organism>
<dbReference type="PANTHER" id="PTHR30146:SF155">
    <property type="entry name" value="ALANINE RACEMASE"/>
    <property type="match status" value="1"/>
</dbReference>
<accession>A0A5B8I5A1</accession>
<dbReference type="KEGG" id="lit:FPZ52_01755"/>
<keyword evidence="7" id="KW-1185">Reference proteome</keyword>
<proteinExistence type="predicted"/>
<dbReference type="InterPro" id="IPR028082">
    <property type="entry name" value="Peripla_BP_I"/>
</dbReference>
<dbReference type="SMART" id="SM00354">
    <property type="entry name" value="HTH_LACI"/>
    <property type="match status" value="1"/>
</dbReference>
<dbReference type="Gene3D" id="1.10.260.40">
    <property type="entry name" value="lambda repressor-like DNA-binding domains"/>
    <property type="match status" value="1"/>
</dbReference>
<feature type="compositionally biased region" description="Basic and acidic residues" evidence="4">
    <location>
        <begin position="1"/>
        <end position="12"/>
    </location>
</feature>
<dbReference type="Pfam" id="PF00356">
    <property type="entry name" value="LacI"/>
    <property type="match status" value="1"/>
</dbReference>
<dbReference type="Gene3D" id="3.40.50.2300">
    <property type="match status" value="2"/>
</dbReference>
<evidence type="ECO:0000313" key="7">
    <source>
        <dbReference type="Proteomes" id="UP000318483"/>
    </source>
</evidence>
<dbReference type="RefSeq" id="WP_146363119.1">
    <property type="nucleotide sequence ID" value="NZ_CP042261.1"/>
</dbReference>
<dbReference type="OrthoDB" id="60111at2"/>
<evidence type="ECO:0000256" key="3">
    <source>
        <dbReference type="ARBA" id="ARBA00023163"/>
    </source>
</evidence>
<keyword evidence="1" id="KW-0805">Transcription regulation</keyword>
<reference evidence="6 7" key="1">
    <citation type="submission" date="2019-07" db="EMBL/GenBank/DDBJ databases">
        <title>Litoreibacter alkalisoli sp. nov., isolated from saline-alkaline soil.</title>
        <authorList>
            <person name="Wang S."/>
            <person name="Xu L."/>
            <person name="Xing Y.-T."/>
            <person name="Sun J.-Q."/>
        </authorList>
    </citation>
    <scope>NUCLEOTIDE SEQUENCE [LARGE SCALE GENOMIC DNA]</scope>
    <source>
        <strain evidence="6 7">LN3S51</strain>
    </source>
</reference>
<dbReference type="PANTHER" id="PTHR30146">
    <property type="entry name" value="LACI-RELATED TRANSCRIPTIONAL REPRESSOR"/>
    <property type="match status" value="1"/>
</dbReference>
<feature type="region of interest" description="Disordered" evidence="4">
    <location>
        <begin position="1"/>
        <end position="21"/>
    </location>
</feature>
<evidence type="ECO:0000256" key="2">
    <source>
        <dbReference type="ARBA" id="ARBA00023125"/>
    </source>
</evidence>
<evidence type="ECO:0000256" key="4">
    <source>
        <dbReference type="SAM" id="MobiDB-lite"/>
    </source>
</evidence>
<dbReference type="GO" id="GO:0000976">
    <property type="term" value="F:transcription cis-regulatory region binding"/>
    <property type="evidence" value="ECO:0007669"/>
    <property type="project" value="TreeGrafter"/>
</dbReference>
<gene>
    <name evidence="6" type="ORF">FPZ52_01755</name>
</gene>
<dbReference type="InterPro" id="IPR010982">
    <property type="entry name" value="Lambda_DNA-bd_dom_sf"/>
</dbReference>
<dbReference type="PROSITE" id="PS50932">
    <property type="entry name" value="HTH_LACI_2"/>
    <property type="match status" value="1"/>
</dbReference>
<dbReference type="InterPro" id="IPR001761">
    <property type="entry name" value="Peripla_BP/Lac1_sug-bd_dom"/>
</dbReference>
<evidence type="ECO:0000313" key="6">
    <source>
        <dbReference type="EMBL" id="QDY68469.1"/>
    </source>
</evidence>
<dbReference type="CDD" id="cd20009">
    <property type="entry name" value="PBP1_RafR-like"/>
    <property type="match status" value="1"/>
</dbReference>
<evidence type="ECO:0000259" key="5">
    <source>
        <dbReference type="PROSITE" id="PS50932"/>
    </source>
</evidence>
<dbReference type="Proteomes" id="UP000318483">
    <property type="component" value="Chromosome"/>
</dbReference>
<feature type="domain" description="HTH lacI-type" evidence="5">
    <location>
        <begin position="23"/>
        <end position="77"/>
    </location>
</feature>
<dbReference type="EMBL" id="CP042261">
    <property type="protein sequence ID" value="QDY68469.1"/>
    <property type="molecule type" value="Genomic_DNA"/>
</dbReference>
<dbReference type="GO" id="GO:0003700">
    <property type="term" value="F:DNA-binding transcription factor activity"/>
    <property type="evidence" value="ECO:0007669"/>
    <property type="project" value="TreeGrafter"/>
</dbReference>
<name>A0A5B8I5A1_9RHOB</name>
<dbReference type="CDD" id="cd01392">
    <property type="entry name" value="HTH_LacI"/>
    <property type="match status" value="1"/>
</dbReference>
<keyword evidence="2 6" id="KW-0238">DNA-binding</keyword>
<sequence length="354" mass="38880">MRQVKNEARGRSAEAPVSGTGRPTLKTIAYMTGLGITTVSKALKDAPDISTATKERVKLVAKQIGYRPNRAGVRLRTGKTNVVSVIVPVEDEAMGLSTHLIYGISRHLRTTRYHLIVTPYSLTDDPLDPVRYIVETGSADGVVLSRTEPLDPRITFLRDHSMPFVTHGRTEFDFDHAYFDFDNSAYAEQAVDELAQRGRGRIALLMPPPYLTYSKYMQDGLLRGLEHHDLLEVPFHGITTDSSFDAIKTEVMRLMSGRGRPDGVVCGSAASAIATIIAAEELGLTLGREFDLAVKDSFGLMQKFRRGTIAFHEDFRATGVGLAKAIIGAIEGNDVSDLQYVTRPILLGDEMPIS</sequence>
<dbReference type="InterPro" id="IPR000843">
    <property type="entry name" value="HTH_LacI"/>
</dbReference>